<name>A0A246RYG0_9GAMM</name>
<proteinExistence type="predicted"/>
<keyword evidence="2" id="KW-1185">Reference proteome</keyword>
<reference evidence="1 2" key="1">
    <citation type="submission" date="2014-08" db="EMBL/GenBank/DDBJ databases">
        <title>Draft genome sequence of a novel L-asparaginase producing marine bacterium, Halomonas campaniensis.</title>
        <authorList>
            <person name="Sundarakrishnan B."/>
            <person name="Moushumi Priya A."/>
            <person name="Raman G."/>
            <person name="Sakthivel N."/>
            <person name="Park S."/>
            <person name="Jayachandran S."/>
        </authorList>
    </citation>
    <scope>NUCLEOTIDE SEQUENCE [LARGE SCALE GENOMIC DNA]</scope>
    <source>
        <strain evidence="1 2">SK03</strain>
    </source>
</reference>
<evidence type="ECO:0000313" key="2">
    <source>
        <dbReference type="Proteomes" id="UP000197334"/>
    </source>
</evidence>
<comment type="caution">
    <text evidence="1">The sequence shown here is derived from an EMBL/GenBank/DDBJ whole genome shotgun (WGS) entry which is preliminary data.</text>
</comment>
<protein>
    <submittedName>
        <fullName evidence="1">Uncharacterized protein</fullName>
    </submittedName>
</protein>
<dbReference type="EMBL" id="JPUA01000034">
    <property type="protein sequence ID" value="OWV29171.1"/>
    <property type="molecule type" value="Genomic_DNA"/>
</dbReference>
<dbReference type="Proteomes" id="UP000197334">
    <property type="component" value="Unassembled WGS sequence"/>
</dbReference>
<dbReference type="AlphaFoldDB" id="A0A246RYG0"/>
<organism evidence="1 2">
    <name type="scientific">Halomonas campaniensis</name>
    <dbReference type="NCBI Taxonomy" id="213554"/>
    <lineage>
        <taxon>Bacteria</taxon>
        <taxon>Pseudomonadati</taxon>
        <taxon>Pseudomonadota</taxon>
        <taxon>Gammaproteobacteria</taxon>
        <taxon>Oceanospirillales</taxon>
        <taxon>Halomonadaceae</taxon>
        <taxon>Halomonas</taxon>
    </lineage>
</organism>
<evidence type="ECO:0000313" key="1">
    <source>
        <dbReference type="EMBL" id="OWV29171.1"/>
    </source>
</evidence>
<sequence length="332" mass="37532">MVRFLTGMAAGGLAILTLWVIFWAGQLGRPHPNNEWIIESINYKQEIADALASPKIVVLAGSGAMFGINSTYLEETYDRPAVNFGVNAGISLPVILSSAENSIRPGDLVLLPLEYPLYNREEAVSSALIHWANSYPSTLLQLPLKRTLEVVVKTPFTRILEGYRGLPEGFTVNGDYGVQHQNEHGDQIGTERARREERHWNFLNSLPAETYGKALRDGSFDWERLRRFRNELLAKGACPVFLPPPMLFQRSYVDSFTEAHFYETLPQIATAEGLFWVGKPRAAMRDANDFFDTNFHLVDEARLDYTRQIIGWLGSQPMLKCEQFYQGLTDVN</sequence>
<dbReference type="RefSeq" id="WP_088701179.1">
    <property type="nucleotide sequence ID" value="NZ_JPUA01000034.1"/>
</dbReference>
<accession>A0A246RYG0</accession>
<dbReference type="OrthoDB" id="9155736at2"/>
<gene>
    <name evidence="1" type="ORF">JI62_16355</name>
</gene>